<organism evidence="3 4">
    <name type="scientific">Microbacterium tenebrionis</name>
    <dbReference type="NCBI Taxonomy" id="2830665"/>
    <lineage>
        <taxon>Bacteria</taxon>
        <taxon>Bacillati</taxon>
        <taxon>Actinomycetota</taxon>
        <taxon>Actinomycetes</taxon>
        <taxon>Micrococcales</taxon>
        <taxon>Microbacteriaceae</taxon>
        <taxon>Microbacterium</taxon>
    </lineage>
</organism>
<feature type="signal peptide" evidence="2">
    <location>
        <begin position="1"/>
        <end position="27"/>
    </location>
</feature>
<evidence type="ECO:0000313" key="4">
    <source>
        <dbReference type="Proteomes" id="UP001139289"/>
    </source>
</evidence>
<accession>A0A9X1RZ09</accession>
<dbReference type="PROSITE" id="PS51257">
    <property type="entry name" value="PROKAR_LIPOPROTEIN"/>
    <property type="match status" value="1"/>
</dbReference>
<evidence type="ECO:0000313" key="3">
    <source>
        <dbReference type="EMBL" id="MCC2029096.1"/>
    </source>
</evidence>
<dbReference type="Proteomes" id="UP001139289">
    <property type="component" value="Unassembled WGS sequence"/>
</dbReference>
<feature type="chain" id="PRO_5040734983" evidence="2">
    <location>
        <begin position="28"/>
        <end position="175"/>
    </location>
</feature>
<dbReference type="Pfam" id="PF12028">
    <property type="entry name" value="DUF3515"/>
    <property type="match status" value="1"/>
</dbReference>
<keyword evidence="4" id="KW-1185">Reference proteome</keyword>
<dbReference type="InterPro" id="IPR021903">
    <property type="entry name" value="DUF3515"/>
</dbReference>
<name>A0A9X1RZ09_9MICO</name>
<protein>
    <submittedName>
        <fullName evidence="3">DUF3515 family protein</fullName>
    </submittedName>
</protein>
<dbReference type="AlphaFoldDB" id="A0A9X1RZ09"/>
<reference evidence="3" key="1">
    <citation type="submission" date="2021-04" db="EMBL/GenBank/DDBJ databases">
        <title>Microbacterium tenobrionis sp. nov. and Microbacterium allomyrinae sp. nov., isolated from larvae of Tenobrio molitor and Allomyrina dichotoma, respectively.</title>
        <authorList>
            <person name="Lee S.D."/>
        </authorList>
    </citation>
    <scope>NUCLEOTIDE SEQUENCE</scope>
    <source>
        <strain evidence="3">YMB-B2</strain>
    </source>
</reference>
<keyword evidence="2" id="KW-0732">Signal</keyword>
<comment type="caution">
    <text evidence="3">The sequence shown here is derived from an EMBL/GenBank/DDBJ whole genome shotgun (WGS) entry which is preliminary data.</text>
</comment>
<dbReference type="EMBL" id="JAGTTM010000002">
    <property type="protein sequence ID" value="MCC2029096.1"/>
    <property type="molecule type" value="Genomic_DNA"/>
</dbReference>
<dbReference type="RefSeq" id="WP_227530255.1">
    <property type="nucleotide sequence ID" value="NZ_JAGTTM010000002.1"/>
</dbReference>
<evidence type="ECO:0000256" key="1">
    <source>
        <dbReference type="SAM" id="MobiDB-lite"/>
    </source>
</evidence>
<evidence type="ECO:0000256" key="2">
    <source>
        <dbReference type="SAM" id="SignalP"/>
    </source>
</evidence>
<proteinExistence type="predicted"/>
<gene>
    <name evidence="3" type="ORF">KEC56_06135</name>
</gene>
<feature type="region of interest" description="Disordered" evidence="1">
    <location>
        <begin position="154"/>
        <end position="175"/>
    </location>
</feature>
<sequence>MSRRLAAAAVLLLGAGLLAGCSSTVHLEPAEDANNPLCADVTVGLNNAGSIANLDRRWTDAQATAAWGAEGGDSAIILRCGVTVPGPTADLQCVTLEGVDWLVDASETPFVRLTTYGRDPAVQLFIDTGAVSSNDVISSRGLVGAITSIPADGRCTTPDELDGDVQDLLDQKPSS</sequence>